<evidence type="ECO:0000256" key="8">
    <source>
        <dbReference type="ARBA" id="ARBA00023242"/>
    </source>
</evidence>
<comment type="caution">
    <text evidence="12">The sequence shown here is derived from an EMBL/GenBank/DDBJ whole genome shotgun (WGS) entry which is preliminary data.</text>
</comment>
<keyword evidence="7" id="KW-0804">Transcription</keyword>
<evidence type="ECO:0000256" key="10">
    <source>
        <dbReference type="SAM" id="MobiDB-lite"/>
    </source>
</evidence>
<evidence type="ECO:0000313" key="13">
    <source>
        <dbReference type="Proteomes" id="UP000693946"/>
    </source>
</evidence>
<feature type="DNA-binding region" description="HMG box" evidence="9">
    <location>
        <begin position="272"/>
        <end position="340"/>
    </location>
</feature>
<keyword evidence="3" id="KW-0879">Wnt signaling pathway</keyword>
<dbReference type="PROSITE" id="PS50118">
    <property type="entry name" value="HMG_BOX_2"/>
    <property type="match status" value="1"/>
</dbReference>
<proteinExistence type="inferred from homology"/>
<evidence type="ECO:0000256" key="7">
    <source>
        <dbReference type="ARBA" id="ARBA00023163"/>
    </source>
</evidence>
<evidence type="ECO:0000313" key="12">
    <source>
        <dbReference type="EMBL" id="KAG7496383.1"/>
    </source>
</evidence>
<sequence>MKAMAKDKGRETLTMDLLAEVELFEKATVQGEDPLQLMLEALLDETNEPAPVPNVEFDSNSPDLLQDIVKDLSGETEGPVPAVEFDANIPDSFPTMMLEAMLGDTDDRLPVSEDDWDAITPDSLLEKLEALLTETTDQILSIDGFCDPSRTDSLQEILEVLLGETAEPIPVAQEPQFDPHSFPSPPTLSTVLAGPVFDTQPQLCKNVPLVPYTQFAQENLVAIGMFNGEVVYALPPQAFSPSFFPTAPPLNTSTSRKRRMSNQKDESGQSYIKKPPNAFMVYRQEQRCKVITELNVRDCAVVNKELGKRWTNLPMQEKVKYYEEADRQRLCHEQLYPKWSPSDNYGKKQKRIRRKGPKPMTVCTAPPL</sequence>
<name>A0AAV6QTU4_SOLSE</name>
<dbReference type="AlphaFoldDB" id="A0AAV6QTU4"/>
<feature type="region of interest" description="Disordered" evidence="10">
    <location>
        <begin position="342"/>
        <end position="368"/>
    </location>
</feature>
<evidence type="ECO:0000256" key="3">
    <source>
        <dbReference type="ARBA" id="ARBA00022687"/>
    </source>
</evidence>
<dbReference type="Proteomes" id="UP000693946">
    <property type="component" value="Linkage Group LG3"/>
</dbReference>
<evidence type="ECO:0000256" key="2">
    <source>
        <dbReference type="ARBA" id="ARBA00006569"/>
    </source>
</evidence>
<dbReference type="PANTHER" id="PTHR10373:SF38">
    <property type="entry name" value="PROTEIN PANGOLIN, ISOFORM J"/>
    <property type="match status" value="1"/>
</dbReference>
<protein>
    <recommendedName>
        <fullName evidence="11">HMG box domain-containing protein</fullName>
    </recommendedName>
</protein>
<keyword evidence="8 9" id="KW-0539">Nucleus</keyword>
<dbReference type="GO" id="GO:0000785">
    <property type="term" value="C:chromatin"/>
    <property type="evidence" value="ECO:0007669"/>
    <property type="project" value="TreeGrafter"/>
</dbReference>
<dbReference type="GO" id="GO:0060070">
    <property type="term" value="P:canonical Wnt signaling pathway"/>
    <property type="evidence" value="ECO:0007669"/>
    <property type="project" value="TreeGrafter"/>
</dbReference>
<dbReference type="Pfam" id="PF00505">
    <property type="entry name" value="HMG_box"/>
    <property type="match status" value="1"/>
</dbReference>
<evidence type="ECO:0000256" key="1">
    <source>
        <dbReference type="ARBA" id="ARBA00004123"/>
    </source>
</evidence>
<dbReference type="EMBL" id="JAGKHQ010000015">
    <property type="protein sequence ID" value="KAG7496383.1"/>
    <property type="molecule type" value="Genomic_DNA"/>
</dbReference>
<organism evidence="12 13">
    <name type="scientific">Solea senegalensis</name>
    <name type="common">Senegalese sole</name>
    <dbReference type="NCBI Taxonomy" id="28829"/>
    <lineage>
        <taxon>Eukaryota</taxon>
        <taxon>Metazoa</taxon>
        <taxon>Chordata</taxon>
        <taxon>Craniata</taxon>
        <taxon>Vertebrata</taxon>
        <taxon>Euteleostomi</taxon>
        <taxon>Actinopterygii</taxon>
        <taxon>Neopterygii</taxon>
        <taxon>Teleostei</taxon>
        <taxon>Neoteleostei</taxon>
        <taxon>Acanthomorphata</taxon>
        <taxon>Carangaria</taxon>
        <taxon>Pleuronectiformes</taxon>
        <taxon>Pleuronectoidei</taxon>
        <taxon>Soleidae</taxon>
        <taxon>Solea</taxon>
    </lineage>
</organism>
<comment type="similarity">
    <text evidence="2">Belongs to the TCF/LEF family.</text>
</comment>
<evidence type="ECO:0000256" key="6">
    <source>
        <dbReference type="ARBA" id="ARBA00023159"/>
    </source>
</evidence>
<dbReference type="InterPro" id="IPR024940">
    <property type="entry name" value="TCF/LEF"/>
</dbReference>
<keyword evidence="6" id="KW-0010">Activator</keyword>
<keyword evidence="13" id="KW-1185">Reference proteome</keyword>
<reference evidence="12 13" key="1">
    <citation type="journal article" date="2021" name="Sci. Rep.">
        <title>Chromosome anchoring in Senegalese sole (Solea senegalensis) reveals sex-associated markers and genome rearrangements in flatfish.</title>
        <authorList>
            <person name="Guerrero-Cozar I."/>
            <person name="Gomez-Garrido J."/>
            <person name="Berbel C."/>
            <person name="Martinez-Blanch J.F."/>
            <person name="Alioto T."/>
            <person name="Claros M.G."/>
            <person name="Gagnaire P.A."/>
            <person name="Manchado M."/>
        </authorList>
    </citation>
    <scope>NUCLEOTIDE SEQUENCE [LARGE SCALE GENOMIC DNA]</scope>
    <source>
        <strain evidence="12">Sse05_10M</strain>
    </source>
</reference>
<evidence type="ECO:0000259" key="11">
    <source>
        <dbReference type="PROSITE" id="PS50118"/>
    </source>
</evidence>
<dbReference type="PANTHER" id="PTHR10373">
    <property type="entry name" value="TRANSCRIPTION FACTOR 7 FAMILY MEMBER"/>
    <property type="match status" value="1"/>
</dbReference>
<evidence type="ECO:0000256" key="9">
    <source>
        <dbReference type="PROSITE-ProRule" id="PRU00267"/>
    </source>
</evidence>
<keyword evidence="4" id="KW-0805">Transcription regulation</keyword>
<feature type="region of interest" description="Disordered" evidence="10">
    <location>
        <begin position="245"/>
        <end position="270"/>
    </location>
</feature>
<dbReference type="GO" id="GO:0000978">
    <property type="term" value="F:RNA polymerase II cis-regulatory region sequence-specific DNA binding"/>
    <property type="evidence" value="ECO:0007669"/>
    <property type="project" value="TreeGrafter"/>
</dbReference>
<dbReference type="FunFam" id="1.10.30.10:FF:000001">
    <property type="entry name" value="transcription factor 7 isoform X2"/>
    <property type="match status" value="1"/>
</dbReference>
<dbReference type="InterPro" id="IPR009071">
    <property type="entry name" value="HMG_box_dom"/>
</dbReference>
<dbReference type="SMART" id="SM00398">
    <property type="entry name" value="HMG"/>
    <property type="match status" value="1"/>
</dbReference>
<evidence type="ECO:0000256" key="4">
    <source>
        <dbReference type="ARBA" id="ARBA00023015"/>
    </source>
</evidence>
<feature type="domain" description="HMG box" evidence="11">
    <location>
        <begin position="272"/>
        <end position="340"/>
    </location>
</feature>
<keyword evidence="5 9" id="KW-0238">DNA-binding</keyword>
<feature type="compositionally biased region" description="Basic residues" evidence="10">
    <location>
        <begin position="347"/>
        <end position="357"/>
    </location>
</feature>
<gene>
    <name evidence="12" type="ORF">JOB18_017922</name>
</gene>
<evidence type="ECO:0000256" key="5">
    <source>
        <dbReference type="ARBA" id="ARBA00023125"/>
    </source>
</evidence>
<comment type="subcellular location">
    <subcellularLocation>
        <location evidence="1">Nucleus</location>
    </subcellularLocation>
</comment>
<accession>A0AAV6QTU4</accession>
<dbReference type="GO" id="GO:0000981">
    <property type="term" value="F:DNA-binding transcription factor activity, RNA polymerase II-specific"/>
    <property type="evidence" value="ECO:0007669"/>
    <property type="project" value="TreeGrafter"/>
</dbReference>
<dbReference type="GO" id="GO:1990907">
    <property type="term" value="C:beta-catenin-TCF complex"/>
    <property type="evidence" value="ECO:0007669"/>
    <property type="project" value="TreeGrafter"/>
</dbReference>